<dbReference type="GO" id="GO:0005524">
    <property type="term" value="F:ATP binding"/>
    <property type="evidence" value="ECO:0007669"/>
    <property type="project" value="UniProtKB-KW"/>
</dbReference>
<name>A0A929FD63_LEPEC</name>
<evidence type="ECO:0000313" key="3">
    <source>
        <dbReference type="EMBL" id="MBE9070298.1"/>
    </source>
</evidence>
<reference evidence="3" key="1">
    <citation type="submission" date="2020-10" db="EMBL/GenBank/DDBJ databases">
        <authorList>
            <person name="Castelo-Branco R."/>
            <person name="Eusebio N."/>
            <person name="Adriana R."/>
            <person name="Vieira A."/>
            <person name="Brugerolle De Fraissinette N."/>
            <person name="Rezende De Castro R."/>
            <person name="Schneider M.P."/>
            <person name="Vasconcelos V."/>
            <person name="Leao P.N."/>
        </authorList>
    </citation>
    <scope>NUCLEOTIDE SEQUENCE</scope>
    <source>
        <strain evidence="3">LEGE 11479</strain>
    </source>
</reference>
<sequence length="496" mass="57574">MLEIAKSDILSRLQFDNPWWEEGGEEQIVYENTPRRKYFETFSQNILDTSVHRAIVLMGPRRVGKTVMVYHSIRMLLDSGISAKNILYISLETPIYTGLSLERMLSYFQELFNHKRDSKLFIFFDEIQYLREWEIHLKSLVDSFPNYRFVATGSAAAALRLKSTESGAGRFSDYILPPLTFAEYLMFIERENELIETNRYDSESSGYRSQKYVYLSRDIEELNKEFVNYLNFGGYPEAVFSETIRKDPGQYIKSDIIDKVLLRDLPSLYGISDIQELNRLFTTLAYNSGNEVSLEGLSRSSGVAKNTIKRYLEYLEAAFLIRRVERIDQNAKRFKRAVCFKVYLTNPSMRAALFGQLEIDSKAMGAMTETAIFSQWQHSKMIELYYARWKTGEIDIVHLDKVHQAPSWIVEVKWSDRPHNSHSELDNCINFVKKNPGVSQPILITSKTISDDDFLYKDIRFQFEPASLYAYILGANILQRTDAKALQQRIGLLPPE</sequence>
<feature type="domain" description="DUF4143" evidence="2">
    <location>
        <begin position="263"/>
        <end position="415"/>
    </location>
</feature>
<keyword evidence="4" id="KW-1185">Reference proteome</keyword>
<dbReference type="PANTHER" id="PTHR33295">
    <property type="entry name" value="ATPASE"/>
    <property type="match status" value="1"/>
</dbReference>
<dbReference type="Pfam" id="PF13173">
    <property type="entry name" value="AAA_14"/>
    <property type="match status" value="1"/>
</dbReference>
<keyword evidence="3" id="KW-0067">ATP-binding</keyword>
<dbReference type="InterPro" id="IPR027417">
    <property type="entry name" value="P-loop_NTPase"/>
</dbReference>
<evidence type="ECO:0000259" key="1">
    <source>
        <dbReference type="Pfam" id="PF13173"/>
    </source>
</evidence>
<evidence type="ECO:0000313" key="4">
    <source>
        <dbReference type="Proteomes" id="UP000615026"/>
    </source>
</evidence>
<accession>A0A929FD63</accession>
<evidence type="ECO:0000259" key="2">
    <source>
        <dbReference type="Pfam" id="PF13635"/>
    </source>
</evidence>
<dbReference type="AlphaFoldDB" id="A0A929FD63"/>
<dbReference type="PANTHER" id="PTHR33295:SF18">
    <property type="entry name" value="AAA+ ATPASE DOMAIN-CONTAINING PROTEIN"/>
    <property type="match status" value="1"/>
</dbReference>
<dbReference type="Proteomes" id="UP000615026">
    <property type="component" value="Unassembled WGS sequence"/>
</dbReference>
<feature type="domain" description="AAA" evidence="1">
    <location>
        <begin position="52"/>
        <end position="185"/>
    </location>
</feature>
<dbReference type="RefSeq" id="WP_193996174.1">
    <property type="nucleotide sequence ID" value="NZ_JADEXP010000408.1"/>
</dbReference>
<gene>
    <name evidence="3" type="ORF">IQ260_27015</name>
</gene>
<dbReference type="EMBL" id="JADEXP010000408">
    <property type="protein sequence ID" value="MBE9070298.1"/>
    <property type="molecule type" value="Genomic_DNA"/>
</dbReference>
<dbReference type="InterPro" id="IPR025420">
    <property type="entry name" value="DUF4143"/>
</dbReference>
<dbReference type="SUPFAM" id="SSF52540">
    <property type="entry name" value="P-loop containing nucleoside triphosphate hydrolases"/>
    <property type="match status" value="1"/>
</dbReference>
<dbReference type="Pfam" id="PF13635">
    <property type="entry name" value="DUF4143"/>
    <property type="match status" value="1"/>
</dbReference>
<proteinExistence type="predicted"/>
<keyword evidence="3" id="KW-0547">Nucleotide-binding</keyword>
<organism evidence="3 4">
    <name type="scientific">Leptolyngbya cf. ectocarpi LEGE 11479</name>
    <dbReference type="NCBI Taxonomy" id="1828722"/>
    <lineage>
        <taxon>Bacteria</taxon>
        <taxon>Bacillati</taxon>
        <taxon>Cyanobacteriota</taxon>
        <taxon>Cyanophyceae</taxon>
        <taxon>Leptolyngbyales</taxon>
        <taxon>Leptolyngbyaceae</taxon>
        <taxon>Leptolyngbya group</taxon>
        <taxon>Leptolyngbya</taxon>
    </lineage>
</organism>
<protein>
    <submittedName>
        <fullName evidence="3">ATP-binding protein</fullName>
    </submittedName>
</protein>
<dbReference type="Gene3D" id="3.40.50.300">
    <property type="entry name" value="P-loop containing nucleotide triphosphate hydrolases"/>
    <property type="match status" value="1"/>
</dbReference>
<dbReference type="InterPro" id="IPR041682">
    <property type="entry name" value="AAA_14"/>
</dbReference>
<comment type="caution">
    <text evidence="3">The sequence shown here is derived from an EMBL/GenBank/DDBJ whole genome shotgun (WGS) entry which is preliminary data.</text>
</comment>